<reference evidence="2 3" key="1">
    <citation type="submission" date="2016-11" db="EMBL/GenBank/DDBJ databases">
        <authorList>
            <person name="Jaros S."/>
            <person name="Januszkiewicz K."/>
            <person name="Wedrychowicz H."/>
        </authorList>
    </citation>
    <scope>NUCLEOTIDE SEQUENCE [LARGE SCALE GENOMIC DNA]</scope>
    <source>
        <strain evidence="2 3">DSM 8605</strain>
    </source>
</reference>
<dbReference type="PANTHER" id="PTHR34107:SF4">
    <property type="entry name" value="SLL1222 PROTEIN"/>
    <property type="match status" value="1"/>
</dbReference>
<dbReference type="STRING" id="1121316.SAMN02745207_02542"/>
<feature type="domain" description="Putative restriction endonuclease" evidence="1">
    <location>
        <begin position="14"/>
        <end position="180"/>
    </location>
</feature>
<organism evidence="2 3">
    <name type="scientific">Clostridium grantii DSM 8605</name>
    <dbReference type="NCBI Taxonomy" id="1121316"/>
    <lineage>
        <taxon>Bacteria</taxon>
        <taxon>Bacillati</taxon>
        <taxon>Bacillota</taxon>
        <taxon>Clostridia</taxon>
        <taxon>Eubacteriales</taxon>
        <taxon>Clostridiaceae</taxon>
        <taxon>Clostridium</taxon>
    </lineage>
</organism>
<dbReference type="OrthoDB" id="9808428at2"/>
<dbReference type="GO" id="GO:0004519">
    <property type="term" value="F:endonuclease activity"/>
    <property type="evidence" value="ECO:0007669"/>
    <property type="project" value="UniProtKB-KW"/>
</dbReference>
<keyword evidence="2" id="KW-0378">Hydrolase</keyword>
<sequence length="185" mass="21481">MLLLAHKEKVYTYEEYLKISSEDRCEFINSKIYMMGSPSIEHQNVVGNIFFALKNYFNKKECKPFVAPLDVTILDESNNKNIVQPDVFVVCDKDKIIDNSYKGIPTLIIEVVSPSNSSHDYVTKLDLYLRAGVEEYWIINPINKNAICYKFENKTPSKVVGYHYDEVIKSEVFQGLNIDLKRMFE</sequence>
<evidence type="ECO:0000313" key="3">
    <source>
        <dbReference type="Proteomes" id="UP000184447"/>
    </source>
</evidence>
<name>A0A1M5VW73_9CLOT</name>
<dbReference type="InterPro" id="IPR011335">
    <property type="entry name" value="Restrct_endonuc-II-like"/>
</dbReference>
<keyword evidence="2" id="KW-0255">Endonuclease</keyword>
<proteinExistence type="predicted"/>
<protein>
    <submittedName>
        <fullName evidence="2">Endonuclease, Uma2 family (Restriction endonuclease fold)</fullName>
    </submittedName>
</protein>
<dbReference type="Pfam" id="PF05685">
    <property type="entry name" value="Uma2"/>
    <property type="match status" value="1"/>
</dbReference>
<keyword evidence="2" id="KW-0540">Nuclease</keyword>
<dbReference type="CDD" id="cd06260">
    <property type="entry name" value="DUF820-like"/>
    <property type="match status" value="1"/>
</dbReference>
<dbReference type="Gene3D" id="3.90.1570.10">
    <property type="entry name" value="tt1808, chain A"/>
    <property type="match status" value="1"/>
</dbReference>
<evidence type="ECO:0000259" key="1">
    <source>
        <dbReference type="Pfam" id="PF05685"/>
    </source>
</evidence>
<evidence type="ECO:0000313" key="2">
    <source>
        <dbReference type="EMBL" id="SHH79457.1"/>
    </source>
</evidence>
<dbReference type="EMBL" id="FQXM01000013">
    <property type="protein sequence ID" value="SHH79457.1"/>
    <property type="molecule type" value="Genomic_DNA"/>
</dbReference>
<accession>A0A1M5VW73</accession>
<dbReference type="AlphaFoldDB" id="A0A1M5VW73"/>
<dbReference type="Proteomes" id="UP000184447">
    <property type="component" value="Unassembled WGS sequence"/>
</dbReference>
<dbReference type="InterPro" id="IPR012296">
    <property type="entry name" value="Nuclease_put_TT1808"/>
</dbReference>
<dbReference type="SUPFAM" id="SSF52980">
    <property type="entry name" value="Restriction endonuclease-like"/>
    <property type="match status" value="1"/>
</dbReference>
<gene>
    <name evidence="2" type="ORF">SAMN02745207_02542</name>
</gene>
<dbReference type="RefSeq" id="WP_084133550.1">
    <property type="nucleotide sequence ID" value="NZ_FQXM01000013.1"/>
</dbReference>
<keyword evidence="3" id="KW-1185">Reference proteome</keyword>
<dbReference type="InterPro" id="IPR008538">
    <property type="entry name" value="Uma2"/>
</dbReference>
<dbReference type="PANTHER" id="PTHR34107">
    <property type="entry name" value="SLL0198 PROTEIN-RELATED"/>
    <property type="match status" value="1"/>
</dbReference>